<evidence type="ECO:0000313" key="2">
    <source>
        <dbReference type="Proteomes" id="UP000828048"/>
    </source>
</evidence>
<comment type="caution">
    <text evidence="1">The sequence shown here is derived from an EMBL/GenBank/DDBJ whole genome shotgun (WGS) entry which is preliminary data.</text>
</comment>
<gene>
    <name evidence="1" type="ORF">Vadar_027568</name>
</gene>
<proteinExistence type="predicted"/>
<keyword evidence="2" id="KW-1185">Reference proteome</keyword>
<dbReference type="Proteomes" id="UP000828048">
    <property type="component" value="Chromosome 2"/>
</dbReference>
<sequence length="365" mass="41335">MMTSFPSLFPCFHVADYHPKKAKFSNIKVNGNPSFSKSKIHEALSHKKGGVSTCTRAYPSEKNPTNPATMLTKPQNYDELVHGLITEEGGYKQIVAIRAYEMGPDKAATIQTIFNLLQNAAMCHSFFSGLIDGGSLTRGMRRHNLLWVVSTMQVEVHHYPAWGEIVEIETWIAAIGRIKIRRDWVIRSHLSGVVLATATSTRVLIDTKTKRVSKIPDEVRAEISPFLIEKQALKEDTSGKIEKLNDNAKYASYNLKPMWSDLDLNYHVSNVHYIKWILEPIPQEIMKDHQISSMVLEYKRECRTSDIVQSLCEPQEDAIVACSKGEPFKCVHLLQIQGETDTKSGDIVRVRTLWKRKMSTMPCST</sequence>
<protein>
    <submittedName>
        <fullName evidence="1">Uncharacterized protein</fullName>
    </submittedName>
</protein>
<accession>A0ACB7X4Y0</accession>
<name>A0ACB7X4Y0_9ERIC</name>
<reference evidence="1 2" key="1">
    <citation type="journal article" date="2021" name="Hortic Res">
        <title>High-quality reference genome and annotation aids understanding of berry development for evergreen blueberry (Vaccinium darrowii).</title>
        <authorList>
            <person name="Yu J."/>
            <person name="Hulse-Kemp A.M."/>
            <person name="Babiker E."/>
            <person name="Staton M."/>
        </authorList>
    </citation>
    <scope>NUCLEOTIDE SEQUENCE [LARGE SCALE GENOMIC DNA]</scope>
    <source>
        <strain evidence="2">cv. NJ 8807/NJ 8810</strain>
        <tissue evidence="1">Young leaf</tissue>
    </source>
</reference>
<organism evidence="1 2">
    <name type="scientific">Vaccinium darrowii</name>
    <dbReference type="NCBI Taxonomy" id="229202"/>
    <lineage>
        <taxon>Eukaryota</taxon>
        <taxon>Viridiplantae</taxon>
        <taxon>Streptophyta</taxon>
        <taxon>Embryophyta</taxon>
        <taxon>Tracheophyta</taxon>
        <taxon>Spermatophyta</taxon>
        <taxon>Magnoliopsida</taxon>
        <taxon>eudicotyledons</taxon>
        <taxon>Gunneridae</taxon>
        <taxon>Pentapetalae</taxon>
        <taxon>asterids</taxon>
        <taxon>Ericales</taxon>
        <taxon>Ericaceae</taxon>
        <taxon>Vaccinioideae</taxon>
        <taxon>Vaccinieae</taxon>
        <taxon>Vaccinium</taxon>
    </lineage>
</organism>
<dbReference type="EMBL" id="CM037152">
    <property type="protein sequence ID" value="KAH7835580.1"/>
    <property type="molecule type" value="Genomic_DNA"/>
</dbReference>
<evidence type="ECO:0000313" key="1">
    <source>
        <dbReference type="EMBL" id="KAH7835580.1"/>
    </source>
</evidence>